<reference evidence="2" key="1">
    <citation type="journal article" date="2019" name="Int. J. Syst. Evol. Microbiol.">
        <title>The Global Catalogue of Microorganisms (GCM) 10K type strain sequencing project: providing services to taxonomists for standard genome sequencing and annotation.</title>
        <authorList>
            <consortium name="The Broad Institute Genomics Platform"/>
            <consortium name="The Broad Institute Genome Sequencing Center for Infectious Disease"/>
            <person name="Wu L."/>
            <person name="Ma J."/>
        </authorList>
    </citation>
    <scope>NUCLEOTIDE SEQUENCE [LARGE SCALE GENOMIC DNA]</scope>
    <source>
        <strain evidence="2">CGMCC 4.7643</strain>
    </source>
</reference>
<gene>
    <name evidence="1" type="ORF">ACFSYJ_40500</name>
</gene>
<comment type="caution">
    <text evidence="1">The sequence shown here is derived from an EMBL/GenBank/DDBJ whole genome shotgun (WGS) entry which is preliminary data.</text>
</comment>
<sequence length="280" mass="31762">MPTVTKIDPPGEIRALAELDRVDYADTFRLDTAKARTRTPEQWLRGVLESGPLRRFLVVGWSLLGARLGPLRSAEHLLGWTIDERGEDHIRISVVWRIGLRANLVLRTSESAVTLSTFVELRSTLSRVVWTLITPLHHGTLRFLLADAARRPAPPPAVLWFQRHVANPIARRVARFLPGEAVLETVGRRSGLPRRTPVGGRLENSTYWIVTEFGRHAQYVRNLEAQPRVRLQVKGRWHTGTASIVDEDDPRARLRKLPWFNSLVVRTVGTNLLTVRVDLD</sequence>
<dbReference type="InterPro" id="IPR012349">
    <property type="entry name" value="Split_barrel_FMN-bd"/>
</dbReference>
<keyword evidence="2" id="KW-1185">Reference proteome</keyword>
<dbReference type="RefSeq" id="WP_345399378.1">
    <property type="nucleotide sequence ID" value="NZ_BAABHG010000010.1"/>
</dbReference>
<organism evidence="1 2">
    <name type="scientific">Amycolatopsis samaneae</name>
    <dbReference type="NCBI Taxonomy" id="664691"/>
    <lineage>
        <taxon>Bacteria</taxon>
        <taxon>Bacillati</taxon>
        <taxon>Actinomycetota</taxon>
        <taxon>Actinomycetes</taxon>
        <taxon>Pseudonocardiales</taxon>
        <taxon>Pseudonocardiaceae</taxon>
        <taxon>Amycolatopsis</taxon>
    </lineage>
</organism>
<evidence type="ECO:0000313" key="2">
    <source>
        <dbReference type="Proteomes" id="UP001597419"/>
    </source>
</evidence>
<evidence type="ECO:0000313" key="1">
    <source>
        <dbReference type="EMBL" id="MFD2464956.1"/>
    </source>
</evidence>
<protein>
    <submittedName>
        <fullName evidence="1">Nitroreductase/quinone reductase family protein</fullName>
    </submittedName>
</protein>
<accession>A0ABW5GVU6</accession>
<dbReference type="Pfam" id="PF04075">
    <property type="entry name" value="F420H2_quin_red"/>
    <property type="match status" value="1"/>
</dbReference>
<proteinExistence type="predicted"/>
<dbReference type="Gene3D" id="2.30.110.10">
    <property type="entry name" value="Electron Transport, Fmn-binding Protein, Chain A"/>
    <property type="match status" value="1"/>
</dbReference>
<dbReference type="EMBL" id="JBHUKU010000028">
    <property type="protein sequence ID" value="MFD2464956.1"/>
    <property type="molecule type" value="Genomic_DNA"/>
</dbReference>
<dbReference type="InterPro" id="IPR004378">
    <property type="entry name" value="F420H2_quin_Rdtase"/>
</dbReference>
<name>A0ABW5GVU6_9PSEU</name>
<dbReference type="NCBIfam" id="TIGR00026">
    <property type="entry name" value="hi_GC_TIGR00026"/>
    <property type="match status" value="1"/>
</dbReference>
<dbReference type="SUPFAM" id="SSF50475">
    <property type="entry name" value="FMN-binding split barrel"/>
    <property type="match status" value="1"/>
</dbReference>
<dbReference type="Proteomes" id="UP001597419">
    <property type="component" value="Unassembled WGS sequence"/>
</dbReference>